<feature type="transmembrane region" description="Helical" evidence="2">
    <location>
        <begin position="124"/>
        <end position="143"/>
    </location>
</feature>
<feature type="transmembrane region" description="Helical" evidence="2">
    <location>
        <begin position="96"/>
        <end position="117"/>
    </location>
</feature>
<dbReference type="Pfam" id="PF20151">
    <property type="entry name" value="DUF6533"/>
    <property type="match status" value="1"/>
</dbReference>
<evidence type="ECO:0000256" key="1">
    <source>
        <dbReference type="SAM" id="MobiDB-lite"/>
    </source>
</evidence>
<gene>
    <name evidence="4" type="ORF">WG66_1492</name>
</gene>
<proteinExistence type="predicted"/>
<feature type="region of interest" description="Disordered" evidence="1">
    <location>
        <begin position="267"/>
        <end position="298"/>
    </location>
</feature>
<protein>
    <recommendedName>
        <fullName evidence="3">DUF6533 domain-containing protein</fullName>
    </recommendedName>
</protein>
<feature type="transmembrane region" description="Helical" evidence="2">
    <location>
        <begin position="17"/>
        <end position="37"/>
    </location>
</feature>
<keyword evidence="2" id="KW-0812">Transmembrane</keyword>
<feature type="domain" description="DUF6533" evidence="3">
    <location>
        <begin position="26"/>
        <end position="68"/>
    </location>
</feature>
<keyword evidence="2" id="KW-0472">Membrane</keyword>
<feature type="transmembrane region" description="Helical" evidence="2">
    <location>
        <begin position="207"/>
        <end position="229"/>
    </location>
</feature>
<comment type="caution">
    <text evidence="4">The sequence shown here is derived from an EMBL/GenBank/DDBJ whole genome shotgun (WGS) entry which is preliminary data.</text>
</comment>
<feature type="transmembrane region" description="Helical" evidence="2">
    <location>
        <begin position="57"/>
        <end position="76"/>
    </location>
</feature>
<evidence type="ECO:0000313" key="5">
    <source>
        <dbReference type="Proteomes" id="UP000054988"/>
    </source>
</evidence>
<feature type="region of interest" description="Disordered" evidence="1">
    <location>
        <begin position="321"/>
        <end position="360"/>
    </location>
</feature>
<sequence length="360" mass="39609">MPVQSDPWEMLDYMQKLYVVVFIEYASIAILIFDYLLTSQREIELVWAPSPWNIGRILFFLTRYTPFVGGFLTLYVDVIRDAGLSKCATLTQSAVYFTVADIIIAEIILTMRVYAIWHGNRKVTLLLLAVAASLASIAISRVAKVEVTQNPFGEDLHTVYGVCPPYFAGSNTLSVCYMVLVSYETVILTLTLIKAAGHYHQPGSSSFINLFFTDGLSYNFFILVANIIVRYKTSSEFVNLLTSLQPVIHSVLTSRMMLHLKQSAVSTSSQLPSTRGSLRFARNPRRQQDSGETDDTLDTVDYTGVDVIDHSSSWFVRSEIGTSGSEAGGSEASGSGTTRTGASGWSEPPVASGSGIKFVH</sequence>
<reference evidence="4 5" key="1">
    <citation type="submission" date="2015-12" db="EMBL/GenBank/DDBJ databases">
        <title>Draft genome sequence of Moniliophthora roreri, the causal agent of frosty pod rot of cacao.</title>
        <authorList>
            <person name="Aime M.C."/>
            <person name="Diaz-Valderrama J.R."/>
            <person name="Kijpornyongpan T."/>
            <person name="Phillips-Mora W."/>
        </authorList>
    </citation>
    <scope>NUCLEOTIDE SEQUENCE [LARGE SCALE GENOMIC DNA]</scope>
    <source>
        <strain evidence="4 5">MCA 2952</strain>
    </source>
</reference>
<organism evidence="4 5">
    <name type="scientific">Moniliophthora roreri</name>
    <name type="common">Frosty pod rot fungus</name>
    <name type="synonym">Monilia roreri</name>
    <dbReference type="NCBI Taxonomy" id="221103"/>
    <lineage>
        <taxon>Eukaryota</taxon>
        <taxon>Fungi</taxon>
        <taxon>Dikarya</taxon>
        <taxon>Basidiomycota</taxon>
        <taxon>Agaricomycotina</taxon>
        <taxon>Agaricomycetes</taxon>
        <taxon>Agaricomycetidae</taxon>
        <taxon>Agaricales</taxon>
        <taxon>Marasmiineae</taxon>
        <taxon>Marasmiaceae</taxon>
        <taxon>Moniliophthora</taxon>
    </lineage>
</organism>
<evidence type="ECO:0000256" key="2">
    <source>
        <dbReference type="SAM" id="Phobius"/>
    </source>
</evidence>
<keyword evidence="2" id="KW-1133">Transmembrane helix</keyword>
<feature type="compositionally biased region" description="Low complexity" evidence="1">
    <location>
        <begin position="321"/>
        <end position="346"/>
    </location>
</feature>
<name>A0A0W0GBK5_MONRR</name>
<accession>A0A0W0GBK5</accession>
<dbReference type="InterPro" id="IPR045340">
    <property type="entry name" value="DUF6533"/>
</dbReference>
<evidence type="ECO:0000313" key="4">
    <source>
        <dbReference type="EMBL" id="KTB45926.1"/>
    </source>
</evidence>
<feature type="compositionally biased region" description="Polar residues" evidence="1">
    <location>
        <begin position="267"/>
        <end position="276"/>
    </location>
</feature>
<dbReference type="EMBL" id="LATX01000557">
    <property type="protein sequence ID" value="KTB45926.1"/>
    <property type="molecule type" value="Genomic_DNA"/>
</dbReference>
<dbReference type="AlphaFoldDB" id="A0A0W0GBK5"/>
<evidence type="ECO:0000259" key="3">
    <source>
        <dbReference type="Pfam" id="PF20151"/>
    </source>
</evidence>
<dbReference type="Proteomes" id="UP000054988">
    <property type="component" value="Unassembled WGS sequence"/>
</dbReference>